<gene>
    <name evidence="2" type="ORF">A3H26_02340</name>
</gene>
<evidence type="ECO:0000313" key="3">
    <source>
        <dbReference type="Proteomes" id="UP000177763"/>
    </source>
</evidence>
<dbReference type="PANTHER" id="PTHR43449">
    <property type="entry name" value="NUCLEOTIDYLTRANSFERASE"/>
    <property type="match status" value="1"/>
</dbReference>
<sequence>MDKKSNNIIKKEHLDVVERYVQKLRGEGLPIEGVYIFGSTATGKRNEWSDIDTCIISSSFGDDRLSNRVFLMKRVEGISDLIEPHPLSPEDFKDRYNPLVSEIKKWGVKVA</sequence>
<dbReference type="AlphaFoldDB" id="A0A1F4VIT9"/>
<dbReference type="Gene3D" id="3.30.460.10">
    <property type="entry name" value="Beta Polymerase, domain 2"/>
    <property type="match status" value="1"/>
</dbReference>
<evidence type="ECO:0000259" key="1">
    <source>
        <dbReference type="Pfam" id="PF01909"/>
    </source>
</evidence>
<name>A0A1F4VIT9_UNCKA</name>
<dbReference type="STRING" id="1802630.A3H26_02340"/>
<evidence type="ECO:0000313" key="2">
    <source>
        <dbReference type="EMBL" id="OGC57187.1"/>
    </source>
</evidence>
<comment type="caution">
    <text evidence="2">The sequence shown here is derived from an EMBL/GenBank/DDBJ whole genome shotgun (WGS) entry which is preliminary data.</text>
</comment>
<dbReference type="SUPFAM" id="SSF81301">
    <property type="entry name" value="Nucleotidyltransferase"/>
    <property type="match status" value="1"/>
</dbReference>
<organism evidence="2 3">
    <name type="scientific">candidate division WWE3 bacterium RIFCSPLOWO2_12_FULL_36_10</name>
    <dbReference type="NCBI Taxonomy" id="1802630"/>
    <lineage>
        <taxon>Bacteria</taxon>
        <taxon>Katanobacteria</taxon>
    </lineage>
</organism>
<accession>A0A1F4VIT9</accession>
<dbReference type="CDD" id="cd05403">
    <property type="entry name" value="NT_KNTase_like"/>
    <property type="match status" value="1"/>
</dbReference>
<dbReference type="Pfam" id="PF01909">
    <property type="entry name" value="NTP_transf_2"/>
    <property type="match status" value="1"/>
</dbReference>
<dbReference type="PANTHER" id="PTHR43449:SF1">
    <property type="entry name" value="POLYMERASE BETA NUCLEOTIDYLTRANSFERASE DOMAIN-CONTAINING PROTEIN"/>
    <property type="match status" value="1"/>
</dbReference>
<proteinExistence type="predicted"/>
<dbReference type="EMBL" id="MEVN01000020">
    <property type="protein sequence ID" value="OGC57187.1"/>
    <property type="molecule type" value="Genomic_DNA"/>
</dbReference>
<reference evidence="2 3" key="1">
    <citation type="journal article" date="2016" name="Nat. Commun.">
        <title>Thousands of microbial genomes shed light on interconnected biogeochemical processes in an aquifer system.</title>
        <authorList>
            <person name="Anantharaman K."/>
            <person name="Brown C.T."/>
            <person name="Hug L.A."/>
            <person name="Sharon I."/>
            <person name="Castelle C.J."/>
            <person name="Probst A.J."/>
            <person name="Thomas B.C."/>
            <person name="Singh A."/>
            <person name="Wilkins M.J."/>
            <person name="Karaoz U."/>
            <person name="Brodie E.L."/>
            <person name="Williams K.H."/>
            <person name="Hubbard S.S."/>
            <person name="Banfield J.F."/>
        </authorList>
    </citation>
    <scope>NUCLEOTIDE SEQUENCE [LARGE SCALE GENOMIC DNA]</scope>
</reference>
<dbReference type="InterPro" id="IPR043519">
    <property type="entry name" value="NT_sf"/>
</dbReference>
<dbReference type="GO" id="GO:0016779">
    <property type="term" value="F:nucleotidyltransferase activity"/>
    <property type="evidence" value="ECO:0007669"/>
    <property type="project" value="InterPro"/>
</dbReference>
<feature type="domain" description="Polymerase nucleotidyl transferase" evidence="1">
    <location>
        <begin position="26"/>
        <end position="77"/>
    </location>
</feature>
<dbReference type="Proteomes" id="UP000177763">
    <property type="component" value="Unassembled WGS sequence"/>
</dbReference>
<dbReference type="InterPro" id="IPR002934">
    <property type="entry name" value="Polymerase_NTP_transf_dom"/>
</dbReference>
<protein>
    <recommendedName>
        <fullName evidence="1">Polymerase nucleotidyl transferase domain-containing protein</fullName>
    </recommendedName>
</protein>